<dbReference type="PROSITE" id="PS51257">
    <property type="entry name" value="PROKAR_LIPOPROTEIN"/>
    <property type="match status" value="1"/>
</dbReference>
<feature type="chain" id="PRO_5045559630" evidence="1">
    <location>
        <begin position="22"/>
        <end position="151"/>
    </location>
</feature>
<dbReference type="Proteomes" id="UP001519332">
    <property type="component" value="Unassembled WGS sequence"/>
</dbReference>
<dbReference type="EMBL" id="JAGINW010000001">
    <property type="protein sequence ID" value="MBP2320363.1"/>
    <property type="molecule type" value="Genomic_DNA"/>
</dbReference>
<name>A0ABS4T942_9PSEU</name>
<sequence length="151" mass="15518">MRIAVAAIVSLLLAGCSSTVAGSASQGIDIPATVTTTTTTVTTARPATTARAVPTSIDPAADQQYCEQTITGALGKPMEVVVVETPAGRVDCDQAGAVLVDYYAKRPDPKPGSDALEVAGFSCNQVSEPDIPQVICTDGDSLIFSMWRQGG</sequence>
<protein>
    <submittedName>
        <fullName evidence="2">PBP1b-binding outer membrane lipoprotein LpoB</fullName>
    </submittedName>
</protein>
<keyword evidence="3" id="KW-1185">Reference proteome</keyword>
<comment type="caution">
    <text evidence="2">The sequence shown here is derived from an EMBL/GenBank/DDBJ whole genome shotgun (WGS) entry which is preliminary data.</text>
</comment>
<dbReference type="RefSeq" id="WP_209634393.1">
    <property type="nucleotide sequence ID" value="NZ_JAGINW010000001.1"/>
</dbReference>
<feature type="signal peptide" evidence="1">
    <location>
        <begin position="1"/>
        <end position="21"/>
    </location>
</feature>
<gene>
    <name evidence="2" type="ORF">JOF56_000748</name>
</gene>
<evidence type="ECO:0000256" key="1">
    <source>
        <dbReference type="SAM" id="SignalP"/>
    </source>
</evidence>
<proteinExistence type="predicted"/>
<reference evidence="2 3" key="1">
    <citation type="submission" date="2021-03" db="EMBL/GenBank/DDBJ databases">
        <title>Sequencing the genomes of 1000 actinobacteria strains.</title>
        <authorList>
            <person name="Klenk H.-P."/>
        </authorList>
    </citation>
    <scope>NUCLEOTIDE SEQUENCE [LARGE SCALE GENOMIC DNA]</scope>
    <source>
        <strain evidence="2 3">DSM 46670</strain>
    </source>
</reference>
<keyword evidence="2" id="KW-0449">Lipoprotein</keyword>
<keyword evidence="1" id="KW-0732">Signal</keyword>
<evidence type="ECO:0000313" key="2">
    <source>
        <dbReference type="EMBL" id="MBP2320363.1"/>
    </source>
</evidence>
<organism evidence="2 3">
    <name type="scientific">Kibdelosporangium banguiense</name>
    <dbReference type="NCBI Taxonomy" id="1365924"/>
    <lineage>
        <taxon>Bacteria</taxon>
        <taxon>Bacillati</taxon>
        <taxon>Actinomycetota</taxon>
        <taxon>Actinomycetes</taxon>
        <taxon>Pseudonocardiales</taxon>
        <taxon>Pseudonocardiaceae</taxon>
        <taxon>Kibdelosporangium</taxon>
    </lineage>
</organism>
<evidence type="ECO:0000313" key="3">
    <source>
        <dbReference type="Proteomes" id="UP001519332"/>
    </source>
</evidence>
<accession>A0ABS4T942</accession>